<protein>
    <recommendedName>
        <fullName evidence="4">50S ribosomal protein L17</fullName>
    </recommendedName>
</protein>
<gene>
    <name evidence="5" type="ORF">MHP168L_135</name>
</gene>
<accession>A0ABN4B844</accession>
<sequence>MPYLFNKVAPRYQERNGGYTRIVRIPSRLGDNSKMAIIELV</sequence>
<evidence type="ECO:0000313" key="5">
    <source>
        <dbReference type="EMBL" id="AGM21918.1"/>
    </source>
</evidence>
<proteinExistence type="inferred from homology"/>
<dbReference type="InterPro" id="IPR036373">
    <property type="entry name" value="Ribosomal_bL17_sf"/>
</dbReference>
<dbReference type="InterPro" id="IPR000456">
    <property type="entry name" value="Ribosomal_bL17"/>
</dbReference>
<keyword evidence="2 5" id="KW-0689">Ribosomal protein</keyword>
<evidence type="ECO:0000256" key="1">
    <source>
        <dbReference type="ARBA" id="ARBA00008777"/>
    </source>
</evidence>
<dbReference type="Gene3D" id="3.90.1030.10">
    <property type="entry name" value="Ribosomal protein L17"/>
    <property type="match status" value="1"/>
</dbReference>
<evidence type="ECO:0000256" key="4">
    <source>
        <dbReference type="ARBA" id="ARBA00035494"/>
    </source>
</evidence>
<dbReference type="Proteomes" id="UP000013962">
    <property type="component" value="Chromosome"/>
</dbReference>
<keyword evidence="3" id="KW-0687">Ribonucleoprotein</keyword>
<dbReference type="GO" id="GO:0005840">
    <property type="term" value="C:ribosome"/>
    <property type="evidence" value="ECO:0007669"/>
    <property type="project" value="UniProtKB-KW"/>
</dbReference>
<dbReference type="PANTHER" id="PTHR14413">
    <property type="entry name" value="RIBOSOMAL PROTEIN L17"/>
    <property type="match status" value="1"/>
</dbReference>
<name>A0ABN4B844_MESH1</name>
<comment type="similarity">
    <text evidence="1">Belongs to the bacterial ribosomal protein bL17 family.</text>
</comment>
<evidence type="ECO:0000256" key="2">
    <source>
        <dbReference type="ARBA" id="ARBA00022980"/>
    </source>
</evidence>
<organism evidence="5 6">
    <name type="scientific">Mesomycoplasma hyopneumoniae 168-L</name>
    <dbReference type="NCBI Taxonomy" id="1116211"/>
    <lineage>
        <taxon>Bacteria</taxon>
        <taxon>Bacillati</taxon>
        <taxon>Mycoplasmatota</taxon>
        <taxon>Mycoplasmoidales</taxon>
        <taxon>Metamycoplasmataceae</taxon>
        <taxon>Mesomycoplasma</taxon>
    </lineage>
</organism>
<evidence type="ECO:0000256" key="3">
    <source>
        <dbReference type="ARBA" id="ARBA00023274"/>
    </source>
</evidence>
<dbReference type="Pfam" id="PF01196">
    <property type="entry name" value="Ribosomal_L17"/>
    <property type="match status" value="1"/>
</dbReference>
<keyword evidence="6" id="KW-1185">Reference proteome</keyword>
<dbReference type="SUPFAM" id="SSF64263">
    <property type="entry name" value="Prokaryotic ribosomal protein L17"/>
    <property type="match status" value="1"/>
</dbReference>
<dbReference type="PANTHER" id="PTHR14413:SF16">
    <property type="entry name" value="LARGE RIBOSOMAL SUBUNIT PROTEIN BL17M"/>
    <property type="match status" value="1"/>
</dbReference>
<dbReference type="EMBL" id="CP003131">
    <property type="protein sequence ID" value="AGM21918.1"/>
    <property type="molecule type" value="Genomic_DNA"/>
</dbReference>
<evidence type="ECO:0000313" key="6">
    <source>
        <dbReference type="Proteomes" id="UP000013962"/>
    </source>
</evidence>
<reference evidence="5 6" key="1">
    <citation type="journal article" date="2013" name="BMC Genomics">
        <title>Comparative genomic analyses of Mycoplasma hyopneumoniae pathogenic 168 strain and its high-passaged attenuated strain.</title>
        <authorList>
            <person name="Liu W."/>
            <person name="Xiao S."/>
            <person name="Li M."/>
            <person name="Guo S."/>
            <person name="Li S."/>
            <person name="Luo R."/>
            <person name="Feng Z."/>
            <person name="Li B."/>
            <person name="Zhou Z."/>
            <person name="Shao G."/>
            <person name="Chen H."/>
            <person name="Fang L."/>
        </authorList>
    </citation>
    <scope>NUCLEOTIDE SEQUENCE [LARGE SCALE GENOMIC DNA]</scope>
    <source>
        <strain evidence="5 6">168-L</strain>
    </source>
</reference>